<organism evidence="2 3">
    <name type="scientific">Tanacetum coccineum</name>
    <dbReference type="NCBI Taxonomy" id="301880"/>
    <lineage>
        <taxon>Eukaryota</taxon>
        <taxon>Viridiplantae</taxon>
        <taxon>Streptophyta</taxon>
        <taxon>Embryophyta</taxon>
        <taxon>Tracheophyta</taxon>
        <taxon>Spermatophyta</taxon>
        <taxon>Magnoliopsida</taxon>
        <taxon>eudicotyledons</taxon>
        <taxon>Gunneridae</taxon>
        <taxon>Pentapetalae</taxon>
        <taxon>asterids</taxon>
        <taxon>campanulids</taxon>
        <taxon>Asterales</taxon>
        <taxon>Asteraceae</taxon>
        <taxon>Asteroideae</taxon>
        <taxon>Anthemideae</taxon>
        <taxon>Anthemidinae</taxon>
        <taxon>Tanacetum</taxon>
    </lineage>
</organism>
<dbReference type="EMBL" id="BQNB010009697">
    <property type="protein sequence ID" value="GJS67149.1"/>
    <property type="molecule type" value="Genomic_DNA"/>
</dbReference>
<comment type="caution">
    <text evidence="2">The sequence shown here is derived from an EMBL/GenBank/DDBJ whole genome shotgun (WGS) entry which is preliminary data.</text>
</comment>
<reference evidence="2" key="1">
    <citation type="journal article" date="2022" name="Int. J. Mol. Sci.">
        <title>Draft Genome of Tanacetum Coccineum: Genomic Comparison of Closely Related Tanacetum-Family Plants.</title>
        <authorList>
            <person name="Yamashiro T."/>
            <person name="Shiraishi A."/>
            <person name="Nakayama K."/>
            <person name="Satake H."/>
        </authorList>
    </citation>
    <scope>NUCLEOTIDE SEQUENCE</scope>
</reference>
<name>A0ABQ4XP51_9ASTR</name>
<dbReference type="InterPro" id="IPR026960">
    <property type="entry name" value="RVT-Znf"/>
</dbReference>
<sequence>MKSLFSVQLNHVVKKLQGRNFWDVPIRGNMSWGWRKILQIRPLIREFIRYKIGDGSSISLWFDNWCDNSPLAAVITPRDVFRAGLVLSSKIRDVVQNNVWNWPPYLVSKFPFITSIDQPNLQDIPDRLEWQDGQGNVSTFSVNSVWLAIRPRDVKVDWFDVIWFPNRIPRHAFNLWLIMKERLKTQDRVCSWDVSSSLSTLCPLCDLQPDSHKHLFFECPFSRQVWNHMKCLADLDGTRPELDHIMSIIKPFAKRRSSKSVIAKLVLAACAYFIWQERNARLFKSQRRSVLQVIEGIIVSVRLKLVSCRFKRSRDGESFSRIWRLQEHSSCL</sequence>
<gene>
    <name evidence="2" type="ORF">Tco_0681713</name>
</gene>
<evidence type="ECO:0000259" key="1">
    <source>
        <dbReference type="Pfam" id="PF13966"/>
    </source>
</evidence>
<feature type="domain" description="Reverse transcriptase zinc-binding" evidence="1">
    <location>
        <begin position="140"/>
        <end position="226"/>
    </location>
</feature>
<dbReference type="PANTHER" id="PTHR33116:SF76">
    <property type="entry name" value="DUF4283 DOMAIN-CONTAINING PROTEIN"/>
    <property type="match status" value="1"/>
</dbReference>
<reference evidence="2" key="2">
    <citation type="submission" date="2022-01" db="EMBL/GenBank/DDBJ databases">
        <authorList>
            <person name="Yamashiro T."/>
            <person name="Shiraishi A."/>
            <person name="Satake H."/>
            <person name="Nakayama K."/>
        </authorList>
    </citation>
    <scope>NUCLEOTIDE SEQUENCE</scope>
</reference>
<accession>A0ABQ4XP51</accession>
<protein>
    <recommendedName>
        <fullName evidence="1">Reverse transcriptase zinc-binding domain-containing protein</fullName>
    </recommendedName>
</protein>
<dbReference type="PANTHER" id="PTHR33116">
    <property type="entry name" value="REVERSE TRANSCRIPTASE ZINC-BINDING DOMAIN-CONTAINING PROTEIN-RELATED-RELATED"/>
    <property type="match status" value="1"/>
</dbReference>
<proteinExistence type="predicted"/>
<evidence type="ECO:0000313" key="2">
    <source>
        <dbReference type="EMBL" id="GJS67149.1"/>
    </source>
</evidence>
<dbReference type="Pfam" id="PF13966">
    <property type="entry name" value="zf-RVT"/>
    <property type="match status" value="1"/>
</dbReference>
<dbReference type="Proteomes" id="UP001151760">
    <property type="component" value="Unassembled WGS sequence"/>
</dbReference>
<keyword evidence="3" id="KW-1185">Reference proteome</keyword>
<evidence type="ECO:0000313" key="3">
    <source>
        <dbReference type="Proteomes" id="UP001151760"/>
    </source>
</evidence>